<evidence type="ECO:0000313" key="7">
    <source>
        <dbReference type="EMBL" id="TQV87272.1"/>
    </source>
</evidence>
<dbReference type="Pfam" id="PF25601">
    <property type="entry name" value="AAA_lid_14"/>
    <property type="match status" value="1"/>
</dbReference>
<keyword evidence="8" id="KW-1185">Reference proteome</keyword>
<dbReference type="PROSITE" id="PS00688">
    <property type="entry name" value="SIGMA54_INTERACT_3"/>
    <property type="match status" value="1"/>
</dbReference>
<dbReference type="Pfam" id="PF00158">
    <property type="entry name" value="Sigma54_activat"/>
    <property type="match status" value="1"/>
</dbReference>
<dbReference type="Gene3D" id="1.10.10.60">
    <property type="entry name" value="Homeodomain-like"/>
    <property type="match status" value="1"/>
</dbReference>
<dbReference type="GO" id="GO:0006355">
    <property type="term" value="P:regulation of DNA-templated transcription"/>
    <property type="evidence" value="ECO:0007669"/>
    <property type="project" value="InterPro"/>
</dbReference>
<gene>
    <name evidence="7" type="ORF">FLL46_12530</name>
</gene>
<dbReference type="SUPFAM" id="SSF52540">
    <property type="entry name" value="P-loop containing nucleoside triphosphate hydrolases"/>
    <property type="match status" value="1"/>
</dbReference>
<evidence type="ECO:0000256" key="5">
    <source>
        <dbReference type="ARBA" id="ARBA00023163"/>
    </source>
</evidence>
<dbReference type="PANTHER" id="PTHR32071">
    <property type="entry name" value="TRANSCRIPTIONAL REGULATORY PROTEIN"/>
    <property type="match status" value="1"/>
</dbReference>
<keyword evidence="4" id="KW-0238">DNA-binding</keyword>
<dbReference type="InterPro" id="IPR025943">
    <property type="entry name" value="Sigma_54_int_dom_ATP-bd_2"/>
</dbReference>
<proteinExistence type="predicted"/>
<keyword evidence="3" id="KW-0805">Transcription regulation</keyword>
<dbReference type="InterPro" id="IPR002197">
    <property type="entry name" value="HTH_Fis"/>
</dbReference>
<dbReference type="OrthoDB" id="9804019at2"/>
<dbReference type="CDD" id="cd00009">
    <property type="entry name" value="AAA"/>
    <property type="match status" value="1"/>
</dbReference>
<dbReference type="InterPro" id="IPR027417">
    <property type="entry name" value="P-loop_NTPase"/>
</dbReference>
<name>A0A545UCS9_9GAMM</name>
<dbReference type="InterPro" id="IPR009057">
    <property type="entry name" value="Homeodomain-like_sf"/>
</dbReference>
<dbReference type="InterPro" id="IPR025944">
    <property type="entry name" value="Sigma_54_int_dom_CS"/>
</dbReference>
<keyword evidence="1" id="KW-0547">Nucleotide-binding</keyword>
<evidence type="ECO:0000259" key="6">
    <source>
        <dbReference type="PROSITE" id="PS50045"/>
    </source>
</evidence>
<keyword evidence="5" id="KW-0804">Transcription</keyword>
<dbReference type="InterPro" id="IPR002078">
    <property type="entry name" value="Sigma_54_int"/>
</dbReference>
<sequence>MFVNLPKDGLINCFYKKQLLCYSGSKKNKQLEDFLTKNKIKFEIIELESITPRFEECGILFIDNQETLTHIHQVDDPHFTNIWLIVYDDCLADAEKSLKDFAALPLSKFLHNDIGLEQLQFNGQKVYQKKLLSHTFSVDEYMQRLKLGTYSSVFNQMEDLIGRIASTNAPTLIYGETGTGKELVARALHQMSPRSSGPFIPINCGALTDDIALSELFGHEKGSFTGAASKHTGLIELADGGTLFLDEINSLSPKVQVSLLRYMQDGELRRVGGKNLIKTDVRIISATNADLNKDLKSGSFREDLLFRIDMMHIDLPPLNQRGYDVIYLAQYFLSKLSLEFNQATKVLAQKVNQWLLSYDFPGNVRELENIISRAFFLSSSSVIEFEDLHLSDSLKNINILDSVNLRLGYKEAKTKVLNDFEKTYLHQIMKTTNGNISKAASLANKERRTFTRLLEKHHIKKSQYNQR</sequence>
<dbReference type="InterPro" id="IPR058031">
    <property type="entry name" value="AAA_lid_NorR"/>
</dbReference>
<dbReference type="SUPFAM" id="SSF46689">
    <property type="entry name" value="Homeodomain-like"/>
    <property type="match status" value="1"/>
</dbReference>
<dbReference type="Gene3D" id="1.10.8.60">
    <property type="match status" value="1"/>
</dbReference>
<comment type="caution">
    <text evidence="7">The sequence shown here is derived from an EMBL/GenBank/DDBJ whole genome shotgun (WGS) entry which is preliminary data.</text>
</comment>
<dbReference type="InterPro" id="IPR003593">
    <property type="entry name" value="AAA+_ATPase"/>
</dbReference>
<dbReference type="Proteomes" id="UP000315439">
    <property type="component" value="Unassembled WGS sequence"/>
</dbReference>
<dbReference type="GO" id="GO:0005524">
    <property type="term" value="F:ATP binding"/>
    <property type="evidence" value="ECO:0007669"/>
    <property type="project" value="UniProtKB-KW"/>
</dbReference>
<dbReference type="RefSeq" id="WP_142893863.1">
    <property type="nucleotide sequence ID" value="NZ_ML660164.1"/>
</dbReference>
<evidence type="ECO:0000256" key="1">
    <source>
        <dbReference type="ARBA" id="ARBA00022741"/>
    </source>
</evidence>
<feature type="domain" description="Sigma-54 factor interaction" evidence="6">
    <location>
        <begin position="147"/>
        <end position="376"/>
    </location>
</feature>
<accession>A0A545UCS9</accession>
<dbReference type="EMBL" id="VIKS01000008">
    <property type="protein sequence ID" value="TQV87272.1"/>
    <property type="molecule type" value="Genomic_DNA"/>
</dbReference>
<evidence type="ECO:0000256" key="3">
    <source>
        <dbReference type="ARBA" id="ARBA00023015"/>
    </source>
</evidence>
<keyword evidence="2" id="KW-0067">ATP-binding</keyword>
<organism evidence="7 8">
    <name type="scientific">Aliikangiella coralliicola</name>
    <dbReference type="NCBI Taxonomy" id="2592383"/>
    <lineage>
        <taxon>Bacteria</taxon>
        <taxon>Pseudomonadati</taxon>
        <taxon>Pseudomonadota</taxon>
        <taxon>Gammaproteobacteria</taxon>
        <taxon>Oceanospirillales</taxon>
        <taxon>Pleioneaceae</taxon>
        <taxon>Aliikangiella</taxon>
    </lineage>
</organism>
<evidence type="ECO:0000256" key="4">
    <source>
        <dbReference type="ARBA" id="ARBA00023125"/>
    </source>
</evidence>
<evidence type="ECO:0000313" key="8">
    <source>
        <dbReference type="Proteomes" id="UP000315439"/>
    </source>
</evidence>
<dbReference type="GO" id="GO:0043565">
    <property type="term" value="F:sequence-specific DNA binding"/>
    <property type="evidence" value="ECO:0007669"/>
    <property type="project" value="InterPro"/>
</dbReference>
<dbReference type="FunFam" id="3.40.50.300:FF:000006">
    <property type="entry name" value="DNA-binding transcriptional regulator NtrC"/>
    <property type="match status" value="1"/>
</dbReference>
<dbReference type="Pfam" id="PF02954">
    <property type="entry name" value="HTH_8"/>
    <property type="match status" value="1"/>
</dbReference>
<dbReference type="PROSITE" id="PS00676">
    <property type="entry name" value="SIGMA54_INTERACT_2"/>
    <property type="match status" value="1"/>
</dbReference>
<dbReference type="PROSITE" id="PS50045">
    <property type="entry name" value="SIGMA54_INTERACT_4"/>
    <property type="match status" value="1"/>
</dbReference>
<dbReference type="AlphaFoldDB" id="A0A545UCS9"/>
<dbReference type="SMART" id="SM00382">
    <property type="entry name" value="AAA"/>
    <property type="match status" value="1"/>
</dbReference>
<reference evidence="7 8" key="1">
    <citation type="submission" date="2019-07" db="EMBL/GenBank/DDBJ databases">
        <title>Draft genome for Aliikangiella sp. M105.</title>
        <authorList>
            <person name="Wang G."/>
        </authorList>
    </citation>
    <scope>NUCLEOTIDE SEQUENCE [LARGE SCALE GENOMIC DNA]</scope>
    <source>
        <strain evidence="7 8">M105</strain>
    </source>
</reference>
<dbReference type="Gene3D" id="3.40.50.300">
    <property type="entry name" value="P-loop containing nucleotide triphosphate hydrolases"/>
    <property type="match status" value="1"/>
</dbReference>
<evidence type="ECO:0000256" key="2">
    <source>
        <dbReference type="ARBA" id="ARBA00022840"/>
    </source>
</evidence>
<protein>
    <submittedName>
        <fullName evidence="7">Sigma-54-dependent Fis family transcriptional regulator</fullName>
    </submittedName>
</protein>